<dbReference type="PANTHER" id="PTHR10819:SF3">
    <property type="entry name" value="PHOSPHOTRIESTERASE-RELATED PROTEIN"/>
    <property type="match status" value="1"/>
</dbReference>
<evidence type="ECO:0000256" key="2">
    <source>
        <dbReference type="ARBA" id="ARBA00022801"/>
    </source>
</evidence>
<dbReference type="GO" id="GO:0016787">
    <property type="term" value="F:hydrolase activity"/>
    <property type="evidence" value="ECO:0007669"/>
    <property type="project" value="UniProtKB-KW"/>
</dbReference>
<proteinExistence type="predicted"/>
<dbReference type="InterPro" id="IPR001559">
    <property type="entry name" value="Phosphotriesterase"/>
</dbReference>
<evidence type="ECO:0000256" key="3">
    <source>
        <dbReference type="PIRSR" id="PIRSR601559-50"/>
    </source>
</evidence>
<dbReference type="Gene3D" id="3.20.20.140">
    <property type="entry name" value="Metal-dependent hydrolases"/>
    <property type="match status" value="1"/>
</dbReference>
<evidence type="ECO:0000256" key="1">
    <source>
        <dbReference type="ARBA" id="ARBA00022723"/>
    </source>
</evidence>
<dbReference type="Pfam" id="PF02126">
    <property type="entry name" value="PTE"/>
    <property type="match status" value="1"/>
</dbReference>
<protein>
    <submittedName>
        <fullName evidence="4">Uncharacterized protein</fullName>
    </submittedName>
</protein>
<evidence type="ECO:0000313" key="4">
    <source>
        <dbReference type="EMBL" id="HGI44163.1"/>
    </source>
</evidence>
<organism evidence="4">
    <name type="scientific">Thermofilum pendens</name>
    <dbReference type="NCBI Taxonomy" id="2269"/>
    <lineage>
        <taxon>Archaea</taxon>
        <taxon>Thermoproteota</taxon>
        <taxon>Thermoprotei</taxon>
        <taxon>Thermofilales</taxon>
        <taxon>Thermofilaceae</taxon>
        <taxon>Thermofilum</taxon>
    </lineage>
</organism>
<dbReference type="EMBL" id="DTFI01000201">
    <property type="protein sequence ID" value="HGI44163.1"/>
    <property type="molecule type" value="Genomic_DNA"/>
</dbReference>
<comment type="caution">
    <text evidence="4">The sequence shown here is derived from an EMBL/GenBank/DDBJ whole genome shotgun (WGS) entry which is preliminary data.</text>
</comment>
<sequence>MHILTNTGLYKEPYLPEYAYKCSADELTAMRVAEIEEGVEDEIVRARTGRVERFPVKAGFVKIAVNPGPIEPVQEKIVRAAVRCSQLTGAAAACHTGHPVAVLELLRVVKEERLEPDRLVVAHLDAVDDQSAHVEVLE</sequence>
<dbReference type="PROSITE" id="PS51347">
    <property type="entry name" value="PHOSPHOTRIESTERASE_2"/>
    <property type="match status" value="1"/>
</dbReference>
<dbReference type="PANTHER" id="PTHR10819">
    <property type="entry name" value="PHOSPHOTRIESTERASE-RELATED"/>
    <property type="match status" value="1"/>
</dbReference>
<name>A0A7C4BAC9_THEPE</name>
<keyword evidence="1" id="KW-0479">Metal-binding</keyword>
<accession>A0A7C4BAC9</accession>
<keyword evidence="2" id="KW-0378">Hydrolase</keyword>
<gene>
    <name evidence="4" type="ORF">ENV17_07250</name>
</gene>
<dbReference type="InterPro" id="IPR032466">
    <property type="entry name" value="Metal_Hydrolase"/>
</dbReference>
<dbReference type="GO" id="GO:0008270">
    <property type="term" value="F:zinc ion binding"/>
    <property type="evidence" value="ECO:0007669"/>
    <property type="project" value="InterPro"/>
</dbReference>
<dbReference type="AlphaFoldDB" id="A0A7C4BAC9"/>
<reference evidence="4" key="1">
    <citation type="journal article" date="2020" name="mSystems">
        <title>Genome- and Community-Level Interaction Insights into Carbon Utilization and Element Cycling Functions of Hydrothermarchaeota in Hydrothermal Sediment.</title>
        <authorList>
            <person name="Zhou Z."/>
            <person name="Liu Y."/>
            <person name="Xu W."/>
            <person name="Pan J."/>
            <person name="Luo Z.H."/>
            <person name="Li M."/>
        </authorList>
    </citation>
    <scope>NUCLEOTIDE SEQUENCE [LARGE SCALE GENOMIC DNA]</scope>
    <source>
        <strain evidence="4">SpSt-735</strain>
    </source>
</reference>
<dbReference type="SUPFAM" id="SSF51556">
    <property type="entry name" value="Metallo-dependent hydrolases"/>
    <property type="match status" value="1"/>
</dbReference>
<feature type="modified residue" description="N6-carboxylysine" evidence="3">
    <location>
        <position position="62"/>
    </location>
</feature>